<protein>
    <submittedName>
        <fullName evidence="2">NAD(P)-binding domain-containing protein</fullName>
    </submittedName>
</protein>
<dbReference type="SUPFAM" id="SSF51735">
    <property type="entry name" value="NAD(P)-binding Rossmann-fold domains"/>
    <property type="match status" value="1"/>
</dbReference>
<organism evidence="2 3">
    <name type="scientific">Azospirillum isscasi</name>
    <dbReference type="NCBI Taxonomy" id="3053926"/>
    <lineage>
        <taxon>Bacteria</taxon>
        <taxon>Pseudomonadati</taxon>
        <taxon>Pseudomonadota</taxon>
        <taxon>Alphaproteobacteria</taxon>
        <taxon>Rhodospirillales</taxon>
        <taxon>Azospirillaceae</taxon>
        <taxon>Azospirillum</taxon>
    </lineage>
</organism>
<keyword evidence="3" id="KW-1185">Reference proteome</keyword>
<sequence>MSFIEENVREFVVMVQGNSTGTGAETATAGSADIAVLGLGVMGRNLAANLADHGAVVAGYDLDEGRRAAFAAQVGNAVPCASVEDLLGALKAPRVILMMVPAGAPVDELTAALLPRLSPGDVLIDGGNSHFRDTNRRAALAAAAGVRFGGLGGAGGGGGGGRGPAPRAGG</sequence>
<dbReference type="InterPro" id="IPR036291">
    <property type="entry name" value="NAD(P)-bd_dom_sf"/>
</dbReference>
<evidence type="ECO:0000313" key="3">
    <source>
        <dbReference type="Proteomes" id="UP001227317"/>
    </source>
</evidence>
<evidence type="ECO:0000313" key="2">
    <source>
        <dbReference type="EMBL" id="MDQ2105399.1"/>
    </source>
</evidence>
<dbReference type="InterPro" id="IPR006115">
    <property type="entry name" value="6PGDH_NADP-bd"/>
</dbReference>
<comment type="caution">
    <text evidence="2">The sequence shown here is derived from an EMBL/GenBank/DDBJ whole genome shotgun (WGS) entry which is preliminary data.</text>
</comment>
<dbReference type="Pfam" id="PF03446">
    <property type="entry name" value="NAD_binding_2"/>
    <property type="match status" value="1"/>
</dbReference>
<proteinExistence type="predicted"/>
<dbReference type="EMBL" id="JAUJFI010000140">
    <property type="protein sequence ID" value="MDQ2105399.1"/>
    <property type="molecule type" value="Genomic_DNA"/>
</dbReference>
<reference evidence="2 3" key="1">
    <citation type="submission" date="2023-06" db="EMBL/GenBank/DDBJ databases">
        <title>Azospirillum isscasensis sp.nov, a bacterium isolated from rhizosphere soil of rice.</title>
        <authorList>
            <person name="Wang H."/>
        </authorList>
    </citation>
    <scope>NUCLEOTIDE SEQUENCE [LARGE SCALE GENOMIC DNA]</scope>
    <source>
        <strain evidence="2 3">C340-1</strain>
    </source>
</reference>
<dbReference type="RefSeq" id="WP_306709909.1">
    <property type="nucleotide sequence ID" value="NZ_JAUJFI010000140.1"/>
</dbReference>
<dbReference type="Gene3D" id="3.40.50.720">
    <property type="entry name" value="NAD(P)-binding Rossmann-like Domain"/>
    <property type="match status" value="1"/>
</dbReference>
<feature type="non-terminal residue" evidence="2">
    <location>
        <position position="170"/>
    </location>
</feature>
<evidence type="ECO:0000259" key="1">
    <source>
        <dbReference type="Pfam" id="PF03446"/>
    </source>
</evidence>
<gene>
    <name evidence="2" type="ORF">QSG27_22060</name>
</gene>
<dbReference type="Proteomes" id="UP001227317">
    <property type="component" value="Unassembled WGS sequence"/>
</dbReference>
<name>A0ABU0WRH3_9PROT</name>
<dbReference type="InterPro" id="IPR006183">
    <property type="entry name" value="Pgluconate_DH"/>
</dbReference>
<feature type="domain" description="6-phosphogluconate dehydrogenase NADP-binding" evidence="1">
    <location>
        <begin position="33"/>
        <end position="164"/>
    </location>
</feature>
<dbReference type="PRINTS" id="PR00076">
    <property type="entry name" value="6PGDHDRGNASE"/>
</dbReference>
<dbReference type="PANTHER" id="PTHR11811">
    <property type="entry name" value="6-PHOSPHOGLUCONATE DEHYDROGENASE"/>
    <property type="match status" value="1"/>
</dbReference>
<accession>A0ABU0WRH3</accession>